<feature type="compositionally biased region" description="Polar residues" evidence="1">
    <location>
        <begin position="117"/>
        <end position="126"/>
    </location>
</feature>
<protein>
    <submittedName>
        <fullName evidence="3">Putative secreted protein</fullName>
    </submittedName>
</protein>
<keyword evidence="2" id="KW-0732">Signal</keyword>
<feature type="region of interest" description="Disordered" evidence="1">
    <location>
        <begin position="97"/>
        <end position="126"/>
    </location>
</feature>
<feature type="chain" id="PRO_5014785715" evidence="2">
    <location>
        <begin position="29"/>
        <end position="126"/>
    </location>
</feature>
<evidence type="ECO:0000256" key="2">
    <source>
        <dbReference type="SAM" id="SignalP"/>
    </source>
</evidence>
<proteinExistence type="predicted"/>
<feature type="signal peptide" evidence="2">
    <location>
        <begin position="1"/>
        <end position="28"/>
    </location>
</feature>
<accession>A0A2M4C792</accession>
<evidence type="ECO:0000256" key="1">
    <source>
        <dbReference type="SAM" id="MobiDB-lite"/>
    </source>
</evidence>
<name>A0A2M4C792_9DIPT</name>
<evidence type="ECO:0000313" key="3">
    <source>
        <dbReference type="EMBL" id="MBW61105.1"/>
    </source>
</evidence>
<dbReference type="EMBL" id="GGFJ01011964">
    <property type="protein sequence ID" value="MBW61105.1"/>
    <property type="molecule type" value="Transcribed_RNA"/>
</dbReference>
<reference evidence="3" key="1">
    <citation type="submission" date="2018-01" db="EMBL/GenBank/DDBJ databases">
        <title>An insight into the sialome of Amazonian anophelines.</title>
        <authorList>
            <person name="Ribeiro J.M."/>
            <person name="Scarpassa V."/>
            <person name="Calvo E."/>
        </authorList>
    </citation>
    <scope>NUCLEOTIDE SEQUENCE</scope>
    <source>
        <tissue evidence="3">Salivary glands</tissue>
    </source>
</reference>
<dbReference type="AlphaFoldDB" id="A0A2M4C792"/>
<sequence length="126" mass="13873">MATIFGSSLAVLALLRHLAFRATDTARATPVRKRSVTVVEASGRTISVRDTEADRVRACRKVGIVNLLVQLVRIVRDLELAAHADVRAVMAMAGSIAGRRRRRREQHQLTKPPAKLSHTTIRSGSR</sequence>
<organism evidence="3">
    <name type="scientific">Anopheles marajoara</name>
    <dbReference type="NCBI Taxonomy" id="58244"/>
    <lineage>
        <taxon>Eukaryota</taxon>
        <taxon>Metazoa</taxon>
        <taxon>Ecdysozoa</taxon>
        <taxon>Arthropoda</taxon>
        <taxon>Hexapoda</taxon>
        <taxon>Insecta</taxon>
        <taxon>Pterygota</taxon>
        <taxon>Neoptera</taxon>
        <taxon>Endopterygota</taxon>
        <taxon>Diptera</taxon>
        <taxon>Nematocera</taxon>
        <taxon>Culicoidea</taxon>
        <taxon>Culicidae</taxon>
        <taxon>Anophelinae</taxon>
        <taxon>Anopheles</taxon>
    </lineage>
</organism>